<keyword evidence="9" id="KW-1185">Reference proteome</keyword>
<dbReference type="InterPro" id="IPR010432">
    <property type="entry name" value="RDD"/>
</dbReference>
<dbReference type="InterPro" id="IPR051791">
    <property type="entry name" value="Pra-immunoreactive"/>
</dbReference>
<protein>
    <submittedName>
        <fullName evidence="8">RDD family protein</fullName>
    </submittedName>
</protein>
<gene>
    <name evidence="8" type="ORF">FAM09_18115</name>
</gene>
<dbReference type="EMBL" id="STFF01000005">
    <property type="protein sequence ID" value="THU36879.1"/>
    <property type="molecule type" value="Genomic_DNA"/>
</dbReference>
<proteinExistence type="predicted"/>
<accession>A0A4S8HQT4</accession>
<dbReference type="AlphaFoldDB" id="A0A4S8HQT4"/>
<feature type="transmembrane region" description="Helical" evidence="6">
    <location>
        <begin position="70"/>
        <end position="90"/>
    </location>
</feature>
<feature type="transmembrane region" description="Helical" evidence="6">
    <location>
        <begin position="28"/>
        <end position="49"/>
    </location>
</feature>
<keyword evidence="4 6" id="KW-1133">Transmembrane helix</keyword>
<evidence type="ECO:0000313" key="9">
    <source>
        <dbReference type="Proteomes" id="UP000306918"/>
    </source>
</evidence>
<evidence type="ECO:0000256" key="5">
    <source>
        <dbReference type="ARBA" id="ARBA00023136"/>
    </source>
</evidence>
<dbReference type="OrthoDB" id="762068at2"/>
<keyword evidence="2" id="KW-1003">Cell membrane</keyword>
<evidence type="ECO:0000256" key="1">
    <source>
        <dbReference type="ARBA" id="ARBA00004651"/>
    </source>
</evidence>
<evidence type="ECO:0000256" key="6">
    <source>
        <dbReference type="SAM" id="Phobius"/>
    </source>
</evidence>
<keyword evidence="5 6" id="KW-0472">Membrane</keyword>
<dbReference type="PANTHER" id="PTHR36115:SF4">
    <property type="entry name" value="MEMBRANE PROTEIN"/>
    <property type="match status" value="1"/>
</dbReference>
<feature type="domain" description="RDD" evidence="7">
    <location>
        <begin position="25"/>
        <end position="139"/>
    </location>
</feature>
<dbReference type="Pfam" id="PF06271">
    <property type="entry name" value="RDD"/>
    <property type="match status" value="1"/>
</dbReference>
<evidence type="ECO:0000313" key="8">
    <source>
        <dbReference type="EMBL" id="THU36879.1"/>
    </source>
</evidence>
<evidence type="ECO:0000256" key="3">
    <source>
        <dbReference type="ARBA" id="ARBA00022692"/>
    </source>
</evidence>
<dbReference type="RefSeq" id="WP_136578555.1">
    <property type="nucleotide sequence ID" value="NZ_STFF01000005.1"/>
</dbReference>
<dbReference type="PANTHER" id="PTHR36115">
    <property type="entry name" value="PROLINE-RICH ANTIGEN HOMOLOG-RELATED"/>
    <property type="match status" value="1"/>
</dbReference>
<evidence type="ECO:0000259" key="7">
    <source>
        <dbReference type="Pfam" id="PF06271"/>
    </source>
</evidence>
<evidence type="ECO:0000256" key="4">
    <source>
        <dbReference type="ARBA" id="ARBA00022989"/>
    </source>
</evidence>
<name>A0A4S8HQT4_9BACT</name>
<organism evidence="8 9">
    <name type="scientific">Niastella caeni</name>
    <dbReference type="NCBI Taxonomy" id="2569763"/>
    <lineage>
        <taxon>Bacteria</taxon>
        <taxon>Pseudomonadati</taxon>
        <taxon>Bacteroidota</taxon>
        <taxon>Chitinophagia</taxon>
        <taxon>Chitinophagales</taxon>
        <taxon>Chitinophagaceae</taxon>
        <taxon>Niastella</taxon>
    </lineage>
</organism>
<dbReference type="Proteomes" id="UP000306918">
    <property type="component" value="Unassembled WGS sequence"/>
</dbReference>
<evidence type="ECO:0000256" key="2">
    <source>
        <dbReference type="ARBA" id="ARBA00022475"/>
    </source>
</evidence>
<reference evidence="8 9" key="1">
    <citation type="submission" date="2019-04" db="EMBL/GenBank/DDBJ databases">
        <title>Niastella caeni sp. nov., isolated from activated sludge.</title>
        <authorList>
            <person name="Sheng M."/>
        </authorList>
    </citation>
    <scope>NUCLEOTIDE SEQUENCE [LARGE SCALE GENOMIC DNA]</scope>
    <source>
        <strain evidence="8 9">HX-2-15</strain>
    </source>
</reference>
<comment type="caution">
    <text evidence="8">The sequence shown here is derived from an EMBL/GenBank/DDBJ whole genome shotgun (WGS) entry which is preliminary data.</text>
</comment>
<keyword evidence="3 6" id="KW-0812">Transmembrane</keyword>
<sequence>MEEQNSSDLLNEVQKEMYVDPVPRGVRFVNYVVDQVVMGAIINAGTYAFKYVVTSRGENYKNYVIFQETMSGLMAQFALSLVVIFFYYLIFEAVTKGRTFGKILTGTIAITQDGSPFTFKHALMRTLCRLIPFEAFSAFGYLPWHDSLSKTAVVRKTW</sequence>
<dbReference type="GO" id="GO:0005886">
    <property type="term" value="C:plasma membrane"/>
    <property type="evidence" value="ECO:0007669"/>
    <property type="project" value="UniProtKB-SubCell"/>
</dbReference>
<comment type="subcellular location">
    <subcellularLocation>
        <location evidence="1">Cell membrane</location>
        <topology evidence="1">Multi-pass membrane protein</topology>
    </subcellularLocation>
</comment>